<name>A0A6G0Y595_APHCR</name>
<dbReference type="AlphaFoldDB" id="A0A6G0Y595"/>
<proteinExistence type="predicted"/>
<keyword evidence="1" id="KW-0548">Nucleotidyltransferase</keyword>
<dbReference type="GO" id="GO:0003964">
    <property type="term" value="F:RNA-directed DNA polymerase activity"/>
    <property type="evidence" value="ECO:0007669"/>
    <property type="project" value="UniProtKB-KW"/>
</dbReference>
<dbReference type="Proteomes" id="UP000478052">
    <property type="component" value="Unassembled WGS sequence"/>
</dbReference>
<keyword evidence="1" id="KW-0695">RNA-directed DNA polymerase</keyword>
<sequence>MEAVALIIFEYLPTIYSSVNFSAAFSRSLNKVLRLLFCLSKLFTGSHTYLFQYAYVLTSKFCRRVATILRSMKSINNQTLDVIGFFHCCHTLGSSFEAVAINNISYSIMCIAFTNRRINIIDYVDEAEIMCFAVDTVILIHDKTIEESYIKANVTFNTCKSWFDNNLLKLNLNKTKHIVFSIQNIDIQNKLKICGHSTLCLSNNSINCTCVCIENDYNWTARGPREK</sequence>
<reference evidence="1 2" key="1">
    <citation type="submission" date="2019-08" db="EMBL/GenBank/DDBJ databases">
        <title>Whole genome of Aphis craccivora.</title>
        <authorList>
            <person name="Voronova N.V."/>
            <person name="Shulinski R.S."/>
            <person name="Bandarenka Y.V."/>
            <person name="Zhorov D.G."/>
            <person name="Warner D."/>
        </authorList>
    </citation>
    <scope>NUCLEOTIDE SEQUENCE [LARGE SCALE GENOMIC DNA]</scope>
    <source>
        <strain evidence="1">180601</strain>
        <tissue evidence="1">Whole Body</tissue>
    </source>
</reference>
<keyword evidence="1" id="KW-0808">Transferase</keyword>
<dbReference type="OrthoDB" id="445826at2759"/>
<accession>A0A6G0Y595</accession>
<evidence type="ECO:0000313" key="1">
    <source>
        <dbReference type="EMBL" id="KAF0749436.1"/>
    </source>
</evidence>
<evidence type="ECO:0000313" key="2">
    <source>
        <dbReference type="Proteomes" id="UP000478052"/>
    </source>
</evidence>
<comment type="caution">
    <text evidence="1">The sequence shown here is derived from an EMBL/GenBank/DDBJ whole genome shotgun (WGS) entry which is preliminary data.</text>
</comment>
<dbReference type="EMBL" id="VUJU01006100">
    <property type="protein sequence ID" value="KAF0749436.1"/>
    <property type="molecule type" value="Genomic_DNA"/>
</dbReference>
<organism evidence="1 2">
    <name type="scientific">Aphis craccivora</name>
    <name type="common">Cowpea aphid</name>
    <dbReference type="NCBI Taxonomy" id="307492"/>
    <lineage>
        <taxon>Eukaryota</taxon>
        <taxon>Metazoa</taxon>
        <taxon>Ecdysozoa</taxon>
        <taxon>Arthropoda</taxon>
        <taxon>Hexapoda</taxon>
        <taxon>Insecta</taxon>
        <taxon>Pterygota</taxon>
        <taxon>Neoptera</taxon>
        <taxon>Paraneoptera</taxon>
        <taxon>Hemiptera</taxon>
        <taxon>Sternorrhyncha</taxon>
        <taxon>Aphidomorpha</taxon>
        <taxon>Aphidoidea</taxon>
        <taxon>Aphididae</taxon>
        <taxon>Aphidini</taxon>
        <taxon>Aphis</taxon>
        <taxon>Aphis</taxon>
    </lineage>
</organism>
<protein>
    <submittedName>
        <fullName evidence="1">Reverse transcriptase domain-containing protein</fullName>
    </submittedName>
</protein>
<keyword evidence="2" id="KW-1185">Reference proteome</keyword>
<gene>
    <name evidence="1" type="ORF">FWK35_00017301</name>
</gene>